<proteinExistence type="predicted"/>
<dbReference type="EMBL" id="KN847047">
    <property type="protein sequence ID" value="KIW22207.1"/>
    <property type="molecule type" value="Genomic_DNA"/>
</dbReference>
<evidence type="ECO:0000313" key="3">
    <source>
        <dbReference type="Proteomes" id="UP000054466"/>
    </source>
</evidence>
<feature type="transmembrane region" description="Helical" evidence="1">
    <location>
        <begin position="140"/>
        <end position="163"/>
    </location>
</feature>
<organism evidence="2 3">
    <name type="scientific">Cladophialophora immunda</name>
    <dbReference type="NCBI Taxonomy" id="569365"/>
    <lineage>
        <taxon>Eukaryota</taxon>
        <taxon>Fungi</taxon>
        <taxon>Dikarya</taxon>
        <taxon>Ascomycota</taxon>
        <taxon>Pezizomycotina</taxon>
        <taxon>Eurotiomycetes</taxon>
        <taxon>Chaetothyriomycetidae</taxon>
        <taxon>Chaetothyriales</taxon>
        <taxon>Herpotrichiellaceae</taxon>
        <taxon>Cladophialophora</taxon>
    </lineage>
</organism>
<evidence type="ECO:0000313" key="2">
    <source>
        <dbReference type="EMBL" id="KIW22207.1"/>
    </source>
</evidence>
<keyword evidence="3" id="KW-1185">Reference proteome</keyword>
<dbReference type="Proteomes" id="UP000054466">
    <property type="component" value="Unassembled WGS sequence"/>
</dbReference>
<keyword evidence="1" id="KW-1133">Transmembrane helix</keyword>
<dbReference type="RefSeq" id="XP_016242423.1">
    <property type="nucleotide sequence ID" value="XM_016399611.1"/>
</dbReference>
<gene>
    <name evidence="2" type="ORF">PV07_12118</name>
</gene>
<dbReference type="GeneID" id="27351312"/>
<sequence>MLVKDTDGDYNELSGYVYEGVWERHGEPAILRWTWTVKDSNALLILASLTLFIAIAQTRAWAISRYIILTRSQVRPVRLHDETSPEPLQHLSQSKAIVQVLPFATKGISKIWRTVISALRINTAQPDQVLRSDDPAISPWFGIIALFNVAVFVTLGVAVPWLLSFGAVETPVVKSKATDSCLKSDKISNLFTLMSTTTKSDAIFSQCLDRLDGGCDTPFYLQQPVVVKKRLDYCPFPGNICHNQTRPFQITHANVTAHQVGVNSKSKISFNHRLTCAPADLTPFLLFTRNPPIETWISTRNFDLHNGKALWPNFTMTLNTMNGPNLVSEESSGLRMAHQQGPYDLTVLPRHWAGAEGVMFAPDTLHKSIQRDDGLAYLIIYRAGATGYYGSVDDPFFAAHQKDWSNITDHYYADHEATALACFETSQYCVSDSGLCTPWGRGSTQAYKVIKYPGLGLDSLAEVIALLRLLPDYFSVFSYLTELIEWHGMMPLKQVGVKPSMFSPLDDNNEQWVIEVETWFRKAILNAILTVRHGARFHLNDYSAMFKDPKDWRNSSTSFLCVEEFCFGTETTPISIGSDFGWPCQFSDSFVF</sequence>
<evidence type="ECO:0000256" key="1">
    <source>
        <dbReference type="SAM" id="Phobius"/>
    </source>
</evidence>
<accession>A0A0D2ABQ2</accession>
<keyword evidence="1" id="KW-0812">Transmembrane</keyword>
<protein>
    <submittedName>
        <fullName evidence="2">Uncharacterized protein</fullName>
    </submittedName>
</protein>
<dbReference type="OrthoDB" id="3540210at2759"/>
<name>A0A0D2ABQ2_9EURO</name>
<keyword evidence="1" id="KW-0472">Membrane</keyword>
<dbReference type="VEuPathDB" id="FungiDB:PV07_12118"/>
<dbReference type="HOGENOM" id="CLU_435516_0_0_1"/>
<dbReference type="AlphaFoldDB" id="A0A0D2ABQ2"/>
<feature type="transmembrane region" description="Helical" evidence="1">
    <location>
        <begin position="42"/>
        <end position="62"/>
    </location>
</feature>
<reference evidence="2 3" key="1">
    <citation type="submission" date="2015-01" db="EMBL/GenBank/DDBJ databases">
        <title>The Genome Sequence of Cladophialophora immunda CBS83496.</title>
        <authorList>
            <consortium name="The Broad Institute Genomics Platform"/>
            <person name="Cuomo C."/>
            <person name="de Hoog S."/>
            <person name="Gorbushina A."/>
            <person name="Stielow B."/>
            <person name="Teixiera M."/>
            <person name="Abouelleil A."/>
            <person name="Chapman S.B."/>
            <person name="Priest M."/>
            <person name="Young S.K."/>
            <person name="Wortman J."/>
            <person name="Nusbaum C."/>
            <person name="Birren B."/>
        </authorList>
    </citation>
    <scope>NUCLEOTIDE SEQUENCE [LARGE SCALE GENOMIC DNA]</scope>
    <source>
        <strain evidence="2 3">CBS 83496</strain>
    </source>
</reference>